<dbReference type="Pfam" id="PF02811">
    <property type="entry name" value="PHP"/>
    <property type="match status" value="1"/>
</dbReference>
<evidence type="ECO:0000313" key="11">
    <source>
        <dbReference type="Proteomes" id="UP000000503"/>
    </source>
</evidence>
<dbReference type="HOGENOM" id="CLU_054611_2_1_12"/>
<organism evidence="10 11">
    <name type="scientific">Gracilinema caldarium (strain ATCC 51460 / DSM 7334 / H1)</name>
    <name type="common">Treponema caldarium</name>
    <dbReference type="NCBI Taxonomy" id="744872"/>
    <lineage>
        <taxon>Bacteria</taxon>
        <taxon>Pseudomonadati</taxon>
        <taxon>Spirochaetota</taxon>
        <taxon>Spirochaetia</taxon>
        <taxon>Spirochaetales</taxon>
        <taxon>Breznakiellaceae</taxon>
        <taxon>Gracilinema</taxon>
    </lineage>
</organism>
<dbReference type="InterPro" id="IPR016195">
    <property type="entry name" value="Pol/histidinol_Pase-like"/>
</dbReference>
<comment type="similarity">
    <text evidence="2 8">Belongs to the PHP hydrolase family. HisK subfamily.</text>
</comment>
<gene>
    <name evidence="10" type="ordered locus">Spica_2372</name>
</gene>
<dbReference type="GO" id="GO:0000105">
    <property type="term" value="P:L-histidine biosynthetic process"/>
    <property type="evidence" value="ECO:0007669"/>
    <property type="project" value="UniProtKB-UniRule"/>
</dbReference>
<evidence type="ECO:0000256" key="3">
    <source>
        <dbReference type="ARBA" id="ARBA00013085"/>
    </source>
</evidence>
<dbReference type="InterPro" id="IPR010140">
    <property type="entry name" value="Histidinol_P_phosphatase_HisJ"/>
</dbReference>
<dbReference type="UniPathway" id="UPA00031">
    <property type="reaction ID" value="UER00013"/>
</dbReference>
<protein>
    <recommendedName>
        <fullName evidence="3 8">Histidinol-phosphatase</fullName>
        <shortName evidence="8">HolPase</shortName>
        <ecNumber evidence="3 8">3.1.3.15</ecNumber>
    </recommendedName>
</protein>
<dbReference type="PANTHER" id="PTHR21039:SF0">
    <property type="entry name" value="HISTIDINOL-PHOSPHATASE"/>
    <property type="match status" value="1"/>
</dbReference>
<evidence type="ECO:0000313" key="10">
    <source>
        <dbReference type="EMBL" id="AEJ20482.1"/>
    </source>
</evidence>
<comment type="pathway">
    <text evidence="1 8">Amino-acid biosynthesis; L-histidine biosynthesis; L-histidine from 5-phospho-alpha-D-ribose 1-diphosphate: step 8/9.</text>
</comment>
<dbReference type="InterPro" id="IPR004013">
    <property type="entry name" value="PHP_dom"/>
</dbReference>
<accession>F8F3W3</accession>
<dbReference type="RefSeq" id="WP_013969763.1">
    <property type="nucleotide sequence ID" value="NC_015732.1"/>
</dbReference>
<dbReference type="SUPFAM" id="SSF89550">
    <property type="entry name" value="PHP domain-like"/>
    <property type="match status" value="1"/>
</dbReference>
<evidence type="ECO:0000256" key="5">
    <source>
        <dbReference type="ARBA" id="ARBA00022801"/>
    </source>
</evidence>
<dbReference type="GO" id="GO:0004401">
    <property type="term" value="F:histidinol-phosphatase activity"/>
    <property type="evidence" value="ECO:0007669"/>
    <property type="project" value="UniProtKB-UniRule"/>
</dbReference>
<dbReference type="PANTHER" id="PTHR21039">
    <property type="entry name" value="HISTIDINOL PHOSPHATASE-RELATED"/>
    <property type="match status" value="1"/>
</dbReference>
<keyword evidence="5 8" id="KW-0378">Hydrolase</keyword>
<dbReference type="NCBIfam" id="TIGR01856">
    <property type="entry name" value="hisJ_fam"/>
    <property type="match status" value="1"/>
</dbReference>
<reference evidence="11" key="1">
    <citation type="journal article" date="2013" name="Stand. Genomic Sci.">
        <title>Genome sequence of the thermophilic fresh-water bacterium Spirochaeta caldaria type strain (H1(T)), reclassification of Spirochaeta caldaria, Spirochaeta stenostrepta, and Spirochaeta zuelzerae in the genus Treponema as Treponema caldaria comb. nov., Treponema stenostrepta comb. nov., and Treponema zuelzerae comb. nov., and emendation of the genus Treponema.</title>
        <authorList>
            <person name="Abt B."/>
            <person name="Goker M."/>
            <person name="Scheuner C."/>
            <person name="Han C."/>
            <person name="Lu M."/>
            <person name="Misra M."/>
            <person name="Lapidus A."/>
            <person name="Nolan M."/>
            <person name="Lucas S."/>
            <person name="Hammon N."/>
            <person name="Deshpande S."/>
            <person name="Cheng J.F."/>
            <person name="Tapia R."/>
            <person name="Goodwin L.A."/>
            <person name="Pitluck S."/>
            <person name="Liolios K."/>
            <person name="Pagani I."/>
            <person name="Ivanova N."/>
            <person name="Mavromatis K."/>
            <person name="Mikhailova N."/>
            <person name="Huntemann M."/>
            <person name="Pati A."/>
            <person name="Chen A."/>
            <person name="Palaniappan K."/>
            <person name="Land M."/>
            <person name="Hauser L."/>
            <person name="Jeffries C.D."/>
            <person name="Rohde M."/>
            <person name="Spring S."/>
            <person name="Gronow S."/>
            <person name="Detter J.C."/>
            <person name="Bristow J."/>
            <person name="Eisen J.A."/>
            <person name="Markowitz V."/>
            <person name="Hugenholtz P."/>
            <person name="Kyrpides N.C."/>
            <person name="Woyke T."/>
            <person name="Klenk H.P."/>
        </authorList>
    </citation>
    <scope>NUCLEOTIDE SEQUENCE</scope>
    <source>
        <strain evidence="11">ATCC 51460 / DSM 7334 / H1</strain>
    </source>
</reference>
<dbReference type="STRING" id="744872.Spica_2372"/>
<dbReference type="EMBL" id="CP002868">
    <property type="protein sequence ID" value="AEJ20482.1"/>
    <property type="molecule type" value="Genomic_DNA"/>
</dbReference>
<sequence length="301" mass="33469">MNYACLHTHTTFCDGKNTVEELCQSAYEQGLSMLGFSAHAPLPVGSGIVSQWHLPQNKLDAYVEAVQKAKREWEGRISIYLGLEIDYIEGVCGPADHRFSAYNLDYTIGSVHYLTKEDLSYYFTVDGPRDEWQQGVQELFSGDYEAAAHAYWTNVRAMIKAGGFDILGHIDLVKKNNPAWWNDQAPASYQKDAEQLLPELKNAGIVVEVNTGAMNRGTMNETYPSAGILRKMAHYTIPVTINADAHSTAHLRGNYDQAIEVLKKSGYGEIVNFIGKSRDLQNKGPLAYTSGPEGWVTELLP</sequence>
<keyword evidence="11" id="KW-1185">Reference proteome</keyword>
<keyword evidence="4 8" id="KW-0028">Amino-acid biosynthesis</keyword>
<dbReference type="OrthoDB" id="9775255at2"/>
<evidence type="ECO:0000256" key="8">
    <source>
        <dbReference type="RuleBase" id="RU366003"/>
    </source>
</evidence>
<dbReference type="KEGG" id="scd:Spica_2372"/>
<dbReference type="AlphaFoldDB" id="F8F3W3"/>
<name>F8F3W3_GRAC1</name>
<feature type="domain" description="PHP" evidence="9">
    <location>
        <begin position="6"/>
        <end position="211"/>
    </location>
</feature>
<comment type="catalytic activity">
    <reaction evidence="7 8">
        <text>L-histidinol phosphate + H2O = L-histidinol + phosphate</text>
        <dbReference type="Rhea" id="RHEA:14465"/>
        <dbReference type="ChEBI" id="CHEBI:15377"/>
        <dbReference type="ChEBI" id="CHEBI:43474"/>
        <dbReference type="ChEBI" id="CHEBI:57699"/>
        <dbReference type="ChEBI" id="CHEBI:57980"/>
        <dbReference type="EC" id="3.1.3.15"/>
    </reaction>
</comment>
<evidence type="ECO:0000256" key="4">
    <source>
        <dbReference type="ARBA" id="ARBA00022605"/>
    </source>
</evidence>
<dbReference type="EC" id="3.1.3.15" evidence="3 8"/>
<dbReference type="Proteomes" id="UP000000503">
    <property type="component" value="Chromosome"/>
</dbReference>
<dbReference type="CDD" id="cd12110">
    <property type="entry name" value="PHP_HisPPase_Hisj_like"/>
    <property type="match status" value="1"/>
</dbReference>
<dbReference type="Gene3D" id="3.20.20.140">
    <property type="entry name" value="Metal-dependent hydrolases"/>
    <property type="match status" value="1"/>
</dbReference>
<keyword evidence="6 8" id="KW-0368">Histidine biosynthesis</keyword>
<evidence type="ECO:0000256" key="7">
    <source>
        <dbReference type="ARBA" id="ARBA00049158"/>
    </source>
</evidence>
<evidence type="ECO:0000256" key="6">
    <source>
        <dbReference type="ARBA" id="ARBA00023102"/>
    </source>
</evidence>
<evidence type="ECO:0000259" key="9">
    <source>
        <dbReference type="Pfam" id="PF02811"/>
    </source>
</evidence>
<evidence type="ECO:0000256" key="1">
    <source>
        <dbReference type="ARBA" id="ARBA00004970"/>
    </source>
</evidence>
<evidence type="ECO:0000256" key="2">
    <source>
        <dbReference type="ARBA" id="ARBA00009152"/>
    </source>
</evidence>
<dbReference type="eggNOG" id="COG1387">
    <property type="taxonomic scope" value="Bacteria"/>
</dbReference>
<proteinExistence type="inferred from homology"/>
<dbReference type="GO" id="GO:0005737">
    <property type="term" value="C:cytoplasm"/>
    <property type="evidence" value="ECO:0007669"/>
    <property type="project" value="TreeGrafter"/>
</dbReference>